<evidence type="ECO:0000313" key="2">
    <source>
        <dbReference type="Proteomes" id="UP000681162"/>
    </source>
</evidence>
<comment type="caution">
    <text evidence="1">The sequence shown here is derived from an EMBL/GenBank/DDBJ whole genome shotgun (WGS) entry which is preliminary data.</text>
</comment>
<reference evidence="1 2" key="1">
    <citation type="submission" date="2021-03" db="EMBL/GenBank/DDBJ databases">
        <title>Antimicrobial resistance genes in bacteria isolated from Japanese honey, and their potential for conferring macrolide and lincosamide resistance in the American foulbrood pathogen Paenibacillus larvae.</title>
        <authorList>
            <person name="Okamoto M."/>
            <person name="Kumagai M."/>
            <person name="Kanamori H."/>
            <person name="Takamatsu D."/>
        </authorList>
    </citation>
    <scope>NUCLEOTIDE SEQUENCE [LARGE SCALE GENOMIC DNA]</scope>
    <source>
        <strain evidence="1 2">J41TS12</strain>
    </source>
</reference>
<name>A0A919XTZ6_9BACL</name>
<sequence length="71" mass="8290">MAHVVFFSVIRAEIGAHQQSKPVEEIEIFVQKNKTSARRLLDRTTTPVLHKIIQKFEWKSIIIPLNENLNH</sequence>
<dbReference type="Proteomes" id="UP000681162">
    <property type="component" value="Unassembled WGS sequence"/>
</dbReference>
<protein>
    <submittedName>
        <fullName evidence="1">Uncharacterized protein</fullName>
    </submittedName>
</protein>
<organism evidence="1 2">
    <name type="scientific">Paenibacillus antibioticophila</name>
    <dbReference type="NCBI Taxonomy" id="1274374"/>
    <lineage>
        <taxon>Bacteria</taxon>
        <taxon>Bacillati</taxon>
        <taxon>Bacillota</taxon>
        <taxon>Bacilli</taxon>
        <taxon>Bacillales</taxon>
        <taxon>Paenibacillaceae</taxon>
        <taxon>Paenibacillus</taxon>
    </lineage>
</organism>
<gene>
    <name evidence="1" type="ORF">J41TS12_38200</name>
</gene>
<keyword evidence="2" id="KW-1185">Reference proteome</keyword>
<proteinExistence type="predicted"/>
<dbReference type="EMBL" id="BORR01000016">
    <property type="protein sequence ID" value="GIO38959.1"/>
    <property type="molecule type" value="Genomic_DNA"/>
</dbReference>
<accession>A0A919XTZ6</accession>
<evidence type="ECO:0000313" key="1">
    <source>
        <dbReference type="EMBL" id="GIO38959.1"/>
    </source>
</evidence>
<dbReference type="AlphaFoldDB" id="A0A919XTZ6"/>